<evidence type="ECO:0000256" key="4">
    <source>
        <dbReference type="ARBA" id="ARBA00022490"/>
    </source>
</evidence>
<dbReference type="InterPro" id="IPR002048">
    <property type="entry name" value="EF_hand_dom"/>
</dbReference>
<accession>A0AAV7KSV9</accession>
<keyword evidence="6" id="KW-0007">Acetylation</keyword>
<keyword evidence="5" id="KW-0964">Secreted</keyword>
<dbReference type="GO" id="GO:0048306">
    <property type="term" value="F:calcium-dependent protein binding"/>
    <property type="evidence" value="ECO:0007669"/>
    <property type="project" value="TreeGrafter"/>
</dbReference>
<dbReference type="Proteomes" id="UP001066276">
    <property type="component" value="Chromosome 12"/>
</dbReference>
<comment type="subcellular location">
    <subcellularLocation>
        <location evidence="2">Cytoplasm</location>
    </subcellularLocation>
    <subcellularLocation>
        <location evidence="1">Nucleus</location>
    </subcellularLocation>
    <subcellularLocation>
        <location evidence="3">Secreted</location>
    </subcellularLocation>
</comment>
<evidence type="ECO:0000313" key="11">
    <source>
        <dbReference type="Proteomes" id="UP001066276"/>
    </source>
</evidence>
<evidence type="ECO:0000256" key="2">
    <source>
        <dbReference type="ARBA" id="ARBA00004496"/>
    </source>
</evidence>
<keyword evidence="11" id="KW-1185">Reference proteome</keyword>
<organism evidence="10 11">
    <name type="scientific">Pleurodeles waltl</name>
    <name type="common">Iberian ribbed newt</name>
    <dbReference type="NCBI Taxonomy" id="8319"/>
    <lineage>
        <taxon>Eukaryota</taxon>
        <taxon>Metazoa</taxon>
        <taxon>Chordata</taxon>
        <taxon>Craniata</taxon>
        <taxon>Vertebrata</taxon>
        <taxon>Euteleostomi</taxon>
        <taxon>Amphibia</taxon>
        <taxon>Batrachia</taxon>
        <taxon>Caudata</taxon>
        <taxon>Salamandroidea</taxon>
        <taxon>Salamandridae</taxon>
        <taxon>Pleurodelinae</taxon>
        <taxon>Pleurodeles</taxon>
    </lineage>
</organism>
<dbReference type="GO" id="GO:0005576">
    <property type="term" value="C:extracellular region"/>
    <property type="evidence" value="ECO:0007669"/>
    <property type="project" value="UniProtKB-SubCell"/>
</dbReference>
<dbReference type="InterPro" id="IPR011992">
    <property type="entry name" value="EF-hand-dom_pair"/>
</dbReference>
<protein>
    <recommendedName>
        <fullName evidence="9">EF-hand domain-containing protein</fullName>
    </recommendedName>
</protein>
<dbReference type="GO" id="GO:0046914">
    <property type="term" value="F:transition metal ion binding"/>
    <property type="evidence" value="ECO:0007669"/>
    <property type="project" value="InterPro"/>
</dbReference>
<dbReference type="AlphaFoldDB" id="A0AAV7KSV9"/>
<dbReference type="SUPFAM" id="SSF47473">
    <property type="entry name" value="EF-hand"/>
    <property type="match status" value="1"/>
</dbReference>
<dbReference type="PROSITE" id="PS50222">
    <property type="entry name" value="EF_HAND_2"/>
    <property type="match status" value="1"/>
</dbReference>
<proteinExistence type="predicted"/>
<keyword evidence="7" id="KW-0539">Nucleus</keyword>
<comment type="caution">
    <text evidence="10">The sequence shown here is derived from an EMBL/GenBank/DDBJ whole genome shotgun (WGS) entry which is preliminary data.</text>
</comment>
<evidence type="ECO:0000256" key="7">
    <source>
        <dbReference type="ARBA" id="ARBA00023242"/>
    </source>
</evidence>
<gene>
    <name evidence="10" type="ORF">NDU88_001220</name>
</gene>
<dbReference type="GO" id="GO:0005634">
    <property type="term" value="C:nucleus"/>
    <property type="evidence" value="ECO:0007669"/>
    <property type="project" value="UniProtKB-SubCell"/>
</dbReference>
<dbReference type="SMART" id="SM01394">
    <property type="entry name" value="S_100"/>
    <property type="match status" value="1"/>
</dbReference>
<evidence type="ECO:0000313" key="10">
    <source>
        <dbReference type="EMBL" id="KAJ1081034.1"/>
    </source>
</evidence>
<keyword evidence="8" id="KW-1133">Transmembrane helix</keyword>
<dbReference type="PANTHER" id="PTHR11639:SF51">
    <property type="entry name" value="PROTEIN S100-A4"/>
    <property type="match status" value="1"/>
</dbReference>
<dbReference type="GO" id="GO:0005509">
    <property type="term" value="F:calcium ion binding"/>
    <property type="evidence" value="ECO:0007669"/>
    <property type="project" value="InterPro"/>
</dbReference>
<keyword evidence="8" id="KW-0812">Transmembrane</keyword>
<keyword evidence="4" id="KW-0963">Cytoplasm</keyword>
<feature type="domain" description="EF-hand" evidence="9">
    <location>
        <begin position="101"/>
        <end position="136"/>
    </location>
</feature>
<evidence type="ECO:0000259" key="9">
    <source>
        <dbReference type="PROSITE" id="PS50222"/>
    </source>
</evidence>
<evidence type="ECO:0000256" key="6">
    <source>
        <dbReference type="ARBA" id="ARBA00022990"/>
    </source>
</evidence>
<dbReference type="Gene3D" id="1.10.238.10">
    <property type="entry name" value="EF-hand"/>
    <property type="match status" value="1"/>
</dbReference>
<evidence type="ECO:0000256" key="3">
    <source>
        <dbReference type="ARBA" id="ARBA00004613"/>
    </source>
</evidence>
<dbReference type="PANTHER" id="PTHR11639">
    <property type="entry name" value="S100 CALCIUM-BINDING PROTEIN"/>
    <property type="match status" value="1"/>
</dbReference>
<dbReference type="GO" id="GO:0005737">
    <property type="term" value="C:cytoplasm"/>
    <property type="evidence" value="ECO:0007669"/>
    <property type="project" value="UniProtKB-SubCell"/>
</dbReference>
<dbReference type="InterPro" id="IPR013787">
    <property type="entry name" value="S100_Ca-bd_sub"/>
</dbReference>
<feature type="transmembrane region" description="Helical" evidence="8">
    <location>
        <begin position="12"/>
        <end position="33"/>
    </location>
</feature>
<reference evidence="10" key="1">
    <citation type="journal article" date="2022" name="bioRxiv">
        <title>Sequencing and chromosome-scale assembly of the giantPleurodeles waltlgenome.</title>
        <authorList>
            <person name="Brown T."/>
            <person name="Elewa A."/>
            <person name="Iarovenko S."/>
            <person name="Subramanian E."/>
            <person name="Araus A.J."/>
            <person name="Petzold A."/>
            <person name="Susuki M."/>
            <person name="Suzuki K.-i.T."/>
            <person name="Hayashi T."/>
            <person name="Toyoda A."/>
            <person name="Oliveira C."/>
            <person name="Osipova E."/>
            <person name="Leigh N.D."/>
            <person name="Simon A."/>
            <person name="Yun M.H."/>
        </authorList>
    </citation>
    <scope>NUCLEOTIDE SEQUENCE</scope>
    <source>
        <strain evidence="10">20211129_DDA</strain>
        <tissue evidence="10">Liver</tissue>
    </source>
</reference>
<dbReference type="Pfam" id="PF01023">
    <property type="entry name" value="S_100"/>
    <property type="match status" value="1"/>
</dbReference>
<dbReference type="InterPro" id="IPR034325">
    <property type="entry name" value="S-100_dom"/>
</dbReference>
<evidence type="ECO:0000256" key="5">
    <source>
        <dbReference type="ARBA" id="ARBA00022525"/>
    </source>
</evidence>
<evidence type="ECO:0000256" key="1">
    <source>
        <dbReference type="ARBA" id="ARBA00004123"/>
    </source>
</evidence>
<sequence length="153" mass="17202">MRILRADPFLEVFLFGSAPTPCFVTTVLVLQLIPPNPRLQLGSWLKTGAFKMAITLEHALLFICDVYKSYAGKGGDPCTLNKEECVAMIQNELPHICGKEVSKETCQRLISEMNTNKDECVDFPEYLIFLARVCMEFNAYVSDPTCQQKKGSK</sequence>
<dbReference type="EMBL" id="JANPWB010000016">
    <property type="protein sequence ID" value="KAJ1081034.1"/>
    <property type="molecule type" value="Genomic_DNA"/>
</dbReference>
<name>A0AAV7KSV9_PLEWA</name>
<dbReference type="CDD" id="cd00213">
    <property type="entry name" value="S-100"/>
    <property type="match status" value="1"/>
</dbReference>
<evidence type="ECO:0000256" key="8">
    <source>
        <dbReference type="SAM" id="Phobius"/>
    </source>
</evidence>
<keyword evidence="8" id="KW-0472">Membrane</keyword>